<dbReference type="AlphaFoldDB" id="A0A6M5YPH3"/>
<keyword evidence="3" id="KW-1185">Reference proteome</keyword>
<keyword evidence="1" id="KW-0812">Transmembrane</keyword>
<feature type="transmembrane region" description="Helical" evidence="1">
    <location>
        <begin position="42"/>
        <end position="60"/>
    </location>
</feature>
<protein>
    <submittedName>
        <fullName evidence="2">Uncharacterized protein</fullName>
    </submittedName>
</protein>
<evidence type="ECO:0000313" key="3">
    <source>
        <dbReference type="Proteomes" id="UP000503447"/>
    </source>
</evidence>
<evidence type="ECO:0000256" key="1">
    <source>
        <dbReference type="SAM" id="Phobius"/>
    </source>
</evidence>
<proteinExistence type="predicted"/>
<keyword evidence="1" id="KW-0472">Membrane</keyword>
<organism evidence="2 3">
    <name type="scientific">Frigoriglobus tundricola</name>
    <dbReference type="NCBI Taxonomy" id="2774151"/>
    <lineage>
        <taxon>Bacteria</taxon>
        <taxon>Pseudomonadati</taxon>
        <taxon>Planctomycetota</taxon>
        <taxon>Planctomycetia</taxon>
        <taxon>Gemmatales</taxon>
        <taxon>Gemmataceae</taxon>
        <taxon>Frigoriglobus</taxon>
    </lineage>
</organism>
<gene>
    <name evidence="2" type="ORF">FTUN_2732</name>
</gene>
<name>A0A6M5YPH3_9BACT</name>
<sequence length="71" mass="7849">MSTSALRILSNVCFVAGFVSIVASILVWFLSKAPDDAHGERFGIFVGLWAPTFFILSDRIERYGRAQRVAA</sequence>
<feature type="transmembrane region" description="Helical" evidence="1">
    <location>
        <begin position="12"/>
        <end position="30"/>
    </location>
</feature>
<accession>A0A6M5YPH3</accession>
<dbReference type="Proteomes" id="UP000503447">
    <property type="component" value="Chromosome"/>
</dbReference>
<dbReference type="RefSeq" id="WP_171471033.1">
    <property type="nucleotide sequence ID" value="NZ_CP053452.2"/>
</dbReference>
<evidence type="ECO:0000313" key="2">
    <source>
        <dbReference type="EMBL" id="QJW95193.1"/>
    </source>
</evidence>
<keyword evidence="1" id="KW-1133">Transmembrane helix</keyword>
<dbReference type="EMBL" id="CP053452">
    <property type="protein sequence ID" value="QJW95193.1"/>
    <property type="molecule type" value="Genomic_DNA"/>
</dbReference>
<reference evidence="3" key="1">
    <citation type="submission" date="2020-05" db="EMBL/GenBank/DDBJ databases">
        <title>Frigoriglobus tundricola gen. nov., sp. nov., a psychrotolerant cellulolytic planctomycete of the family Gemmataceae with two divergent copies of 16S rRNA gene.</title>
        <authorList>
            <person name="Kulichevskaya I.S."/>
            <person name="Ivanova A.A."/>
            <person name="Naumoff D.G."/>
            <person name="Beletsky A.V."/>
            <person name="Rijpstra W.I.C."/>
            <person name="Sinninghe Damste J.S."/>
            <person name="Mardanov A.V."/>
            <person name="Ravin N.V."/>
            <person name="Dedysh S.N."/>
        </authorList>
    </citation>
    <scope>NUCLEOTIDE SEQUENCE [LARGE SCALE GENOMIC DNA]</scope>
    <source>
        <strain evidence="3">PL17</strain>
    </source>
</reference>
<dbReference type="KEGG" id="ftj:FTUN_2732"/>